<dbReference type="InterPro" id="IPR013249">
    <property type="entry name" value="RNA_pol_sigma70_r4_t2"/>
</dbReference>
<dbReference type="GO" id="GO:0006352">
    <property type="term" value="P:DNA-templated transcription initiation"/>
    <property type="evidence" value="ECO:0007669"/>
    <property type="project" value="InterPro"/>
</dbReference>
<proteinExistence type="predicted"/>
<dbReference type="SUPFAM" id="SSF88659">
    <property type="entry name" value="Sigma3 and sigma4 domains of RNA polymerase sigma factors"/>
    <property type="match status" value="1"/>
</dbReference>
<dbReference type="EMBL" id="UINC01057157">
    <property type="protein sequence ID" value="SVB78018.1"/>
    <property type="molecule type" value="Genomic_DNA"/>
</dbReference>
<dbReference type="InterPro" id="IPR036388">
    <property type="entry name" value="WH-like_DNA-bd_sf"/>
</dbReference>
<sequence length="57" mass="5905">MMAALENVPQLQSEVVRLVHLDGLSHGEAAAKIGVPVGTVKSRASAGRKALRKLTAA</sequence>
<name>A0A382GSD1_9ZZZZ</name>
<dbReference type="Pfam" id="PF08281">
    <property type="entry name" value="Sigma70_r4_2"/>
    <property type="match status" value="1"/>
</dbReference>
<reference evidence="2" key="1">
    <citation type="submission" date="2018-05" db="EMBL/GenBank/DDBJ databases">
        <authorList>
            <person name="Lanie J.A."/>
            <person name="Ng W.-L."/>
            <person name="Kazmierczak K.M."/>
            <person name="Andrzejewski T.M."/>
            <person name="Davidsen T.M."/>
            <person name="Wayne K.J."/>
            <person name="Tettelin H."/>
            <person name="Glass J.I."/>
            <person name="Rusch D."/>
            <person name="Podicherti R."/>
            <person name="Tsui H.-C.T."/>
            <person name="Winkler M.E."/>
        </authorList>
    </citation>
    <scope>NUCLEOTIDE SEQUENCE</scope>
</reference>
<dbReference type="InterPro" id="IPR013324">
    <property type="entry name" value="RNA_pol_sigma_r3/r4-like"/>
</dbReference>
<organism evidence="2">
    <name type="scientific">marine metagenome</name>
    <dbReference type="NCBI Taxonomy" id="408172"/>
    <lineage>
        <taxon>unclassified sequences</taxon>
        <taxon>metagenomes</taxon>
        <taxon>ecological metagenomes</taxon>
    </lineage>
</organism>
<dbReference type="Gene3D" id="1.10.10.10">
    <property type="entry name" value="Winged helix-like DNA-binding domain superfamily/Winged helix DNA-binding domain"/>
    <property type="match status" value="1"/>
</dbReference>
<feature type="domain" description="RNA polymerase sigma factor 70 region 4 type 2" evidence="1">
    <location>
        <begin position="2"/>
        <end position="51"/>
    </location>
</feature>
<gene>
    <name evidence="2" type="ORF">METZ01_LOCUS230872</name>
</gene>
<accession>A0A382GSD1</accession>
<protein>
    <recommendedName>
        <fullName evidence="1">RNA polymerase sigma factor 70 region 4 type 2 domain-containing protein</fullName>
    </recommendedName>
</protein>
<evidence type="ECO:0000259" key="1">
    <source>
        <dbReference type="Pfam" id="PF08281"/>
    </source>
</evidence>
<dbReference type="AlphaFoldDB" id="A0A382GSD1"/>
<dbReference type="GO" id="GO:0016987">
    <property type="term" value="F:sigma factor activity"/>
    <property type="evidence" value="ECO:0007669"/>
    <property type="project" value="InterPro"/>
</dbReference>
<dbReference type="GO" id="GO:0003677">
    <property type="term" value="F:DNA binding"/>
    <property type="evidence" value="ECO:0007669"/>
    <property type="project" value="InterPro"/>
</dbReference>
<evidence type="ECO:0000313" key="2">
    <source>
        <dbReference type="EMBL" id="SVB78018.1"/>
    </source>
</evidence>